<protein>
    <submittedName>
        <fullName evidence="2">Uncharacterized protein LOC107773677</fullName>
    </submittedName>
</protein>
<keyword evidence="1" id="KW-1185">Reference proteome</keyword>
<sequence length="1199" mass="133268">MDKAFTSFVSTLLLLYYVMATSAMTHTNITTDQLALLSLKSQIFSDPLHFFDENWFPTTSVCHWEGVTCGSHHHRVRSLNLSNKALTGRIPQDFGNLTFLVSLDLGSNNFYGKLPQEMARLRRLNLLDLSFNNFRGEVPSWFGVLHQLQVVTLRNNSFIGSIPSSFSNLSKLETLSLRFNSLEGQIPKEIGNLKTLRNLDLTGNKLVGSIPLTLSNASRLEILKFSRNFLQGNIPKGIGNLHNMNFLGIEDNQLIGSIPMSVFNISKIEVIAFTNNSLSGSLPNGLCNGLPLLKQLDLSWNKLRGQMPTTLSNCSELQILSLSYNEFDGPIHNEIGSLRNLQLLYLGGNHFTGIIPQGIGNLVNLLELTMEKNQITGSVPISIFNISSLQLLALWRNNLNGSLSQEIGNLTKMQVIDLQKNKFTGEIPKEISNLVDLEVFILAFNNFSGPLSMEILNISRLRIIDLTDNINLSGTLPSNIGYILPNIERLFLSRLANHVGTIPHSISNCSRLTILELSYNKLTGLIPNSLGHLTRLQKLGLEGNNLMSDSSLSFLTSLTNCRDLTFLSVSFNPLNGMLPLSVGNLSTSLTYFIAMDCKIKGRIPNEIGNLSSLLDLRLSYNNLVGSIPTSIGSLRNLQGLFLSTNKLTGSVGDNLCKLQYLVAIYLDHNQLSRSLPNCIGNVTSLGEIHMGSNKLSSNIPTSLGNLKELTILDLSSNNMGGSLPPEIGNLKAVEQMDLSMNQFTNCIPREIGGLQNLVNLFLRHNKLQGSIPESMSNMVGLEFLDLSLNNILGTIPKIFEKLQYLKYFNVSYNKLYGEIPSGGPFKNLSSQFFLFNKALCGSPRFSVSPCPISSKHRSNRKKMLLFLLLGIALSFVPITFLLRYRKGKRAPQQADSLSIARSRTISYYELLQATNELSESNLIGSGSFGSVYKGILRSGTAIAVKVFNLQLEAAFKSFDIECEVLRNLRHRNLTKVITSCSNLDFKALVLEYMANGSLDKWLYSHNYFLDIMQRLNIMIDVACALEYLHHECSSPVIHCDLKPSNVLLDENMVAHLSDFGISKLLGDDESDLYTKTLATLGYIAPEYGLDGLVSTKCDVYSYGIMLMETFTRRKPNDEMFEGDLSLKQWVSCSLTEAIVDVVDANFVTPHDNHINKKLDCVASIMKVALDCCVESPARRIDMKDVVWMLQKIKIRLLTC</sequence>
<evidence type="ECO:0000313" key="2">
    <source>
        <dbReference type="RefSeq" id="XP_075085951.1"/>
    </source>
</evidence>
<dbReference type="Proteomes" id="UP000790787">
    <property type="component" value="Chromosome 14"/>
</dbReference>
<name>A0AC58SLU9_TOBAC</name>
<dbReference type="RefSeq" id="XP_075085951.1">
    <property type="nucleotide sequence ID" value="XM_075229850.1"/>
</dbReference>
<proteinExistence type="predicted"/>
<organism evidence="1 2">
    <name type="scientific">Nicotiana tabacum</name>
    <name type="common">Common tobacco</name>
    <dbReference type="NCBI Taxonomy" id="4097"/>
    <lineage>
        <taxon>Eukaryota</taxon>
        <taxon>Viridiplantae</taxon>
        <taxon>Streptophyta</taxon>
        <taxon>Embryophyta</taxon>
        <taxon>Tracheophyta</taxon>
        <taxon>Spermatophyta</taxon>
        <taxon>Magnoliopsida</taxon>
        <taxon>eudicotyledons</taxon>
        <taxon>Gunneridae</taxon>
        <taxon>Pentapetalae</taxon>
        <taxon>asterids</taxon>
        <taxon>lamiids</taxon>
        <taxon>Solanales</taxon>
        <taxon>Solanaceae</taxon>
        <taxon>Nicotianoideae</taxon>
        <taxon>Nicotianeae</taxon>
        <taxon>Nicotiana</taxon>
    </lineage>
</organism>
<reference evidence="2" key="2">
    <citation type="submission" date="2025-08" db="UniProtKB">
        <authorList>
            <consortium name="RefSeq"/>
        </authorList>
    </citation>
    <scope>IDENTIFICATION</scope>
    <source>
        <tissue evidence="2">Leaf</tissue>
    </source>
</reference>
<reference evidence="1" key="1">
    <citation type="journal article" date="2014" name="Nat. Commun.">
        <title>The tobacco genome sequence and its comparison with those of tomato and potato.</title>
        <authorList>
            <person name="Sierro N."/>
            <person name="Battey J.N."/>
            <person name="Ouadi S."/>
            <person name="Bakaher N."/>
            <person name="Bovet L."/>
            <person name="Willig A."/>
            <person name="Goepfert S."/>
            <person name="Peitsch M.C."/>
            <person name="Ivanov N.V."/>
        </authorList>
    </citation>
    <scope>NUCLEOTIDE SEQUENCE [LARGE SCALE GENOMIC DNA]</scope>
</reference>
<gene>
    <name evidence="2" type="primary">LOC107773677</name>
</gene>
<accession>A0AC58SLU9</accession>
<evidence type="ECO:0000313" key="1">
    <source>
        <dbReference type="Proteomes" id="UP000790787"/>
    </source>
</evidence>